<dbReference type="RefSeq" id="XP_073392821.1">
    <property type="nucleotide sequence ID" value="XM_073536720.1"/>
</dbReference>
<dbReference type="Gramene" id="Pp3c10_2950V3.6">
    <property type="protein sequence ID" value="PAC:32902640.CDS.1"/>
    <property type="gene ID" value="Pp3c10_2950"/>
</dbReference>
<dbReference type="PANTHER" id="PTHR44329">
    <property type="entry name" value="SERINE/THREONINE-PROTEIN KINASE TNNI3K-RELATED"/>
    <property type="match status" value="1"/>
</dbReference>
<evidence type="ECO:0000313" key="3">
    <source>
        <dbReference type="EnsemblPlants" id="PAC:32902635.CDS.1"/>
    </source>
</evidence>
<evidence type="ECO:0000313" key="4">
    <source>
        <dbReference type="Proteomes" id="UP000006727"/>
    </source>
</evidence>
<dbReference type="Pfam" id="PF07714">
    <property type="entry name" value="PK_Tyr_Ser-Thr"/>
    <property type="match status" value="1"/>
</dbReference>
<dbReference type="InterPro" id="IPR008266">
    <property type="entry name" value="Tyr_kinase_AS"/>
</dbReference>
<dbReference type="PANTHER" id="PTHR44329:SF260">
    <property type="entry name" value="PROTEIN KINASE DOMAIN-CONTAINING PROTEIN"/>
    <property type="match status" value="1"/>
</dbReference>
<dbReference type="Gramene" id="Pp3c10_2950V3.3">
    <property type="protein sequence ID" value="PAC:32902637.CDS.1"/>
    <property type="gene ID" value="Pp3c10_2950"/>
</dbReference>
<protein>
    <recommendedName>
        <fullName evidence="1">Protein kinase domain-containing protein</fullName>
    </recommendedName>
</protein>
<gene>
    <name evidence="3" type="primary">LOC112287730</name>
    <name evidence="2" type="ORF">PHYPA_013338</name>
</gene>
<reference evidence="2 4" key="2">
    <citation type="journal article" date="2018" name="Plant J.">
        <title>The Physcomitrella patens chromosome-scale assembly reveals moss genome structure and evolution.</title>
        <authorList>
            <person name="Lang D."/>
            <person name="Ullrich K.K."/>
            <person name="Murat F."/>
            <person name="Fuchs J."/>
            <person name="Jenkins J."/>
            <person name="Haas F.B."/>
            <person name="Piednoel M."/>
            <person name="Gundlach H."/>
            <person name="Van Bel M."/>
            <person name="Meyberg R."/>
            <person name="Vives C."/>
            <person name="Morata J."/>
            <person name="Symeonidi A."/>
            <person name="Hiss M."/>
            <person name="Muchero W."/>
            <person name="Kamisugi Y."/>
            <person name="Saleh O."/>
            <person name="Blanc G."/>
            <person name="Decker E.L."/>
            <person name="van Gessel N."/>
            <person name="Grimwood J."/>
            <person name="Hayes R.D."/>
            <person name="Graham S.W."/>
            <person name="Gunter L.E."/>
            <person name="McDaniel S.F."/>
            <person name="Hoernstein S.N.W."/>
            <person name="Larsson A."/>
            <person name="Li F.W."/>
            <person name="Perroud P.F."/>
            <person name="Phillips J."/>
            <person name="Ranjan P."/>
            <person name="Rokshar D.S."/>
            <person name="Rothfels C.J."/>
            <person name="Schneider L."/>
            <person name="Shu S."/>
            <person name="Stevenson D.W."/>
            <person name="Thummler F."/>
            <person name="Tillich M."/>
            <person name="Villarreal Aguilar J.C."/>
            <person name="Widiez T."/>
            <person name="Wong G.K."/>
            <person name="Wymore A."/>
            <person name="Zhang Y."/>
            <person name="Zimmer A.D."/>
            <person name="Quatrano R.S."/>
            <person name="Mayer K.F.X."/>
            <person name="Goodstein D."/>
            <person name="Casacuberta J.M."/>
            <person name="Vandepoele K."/>
            <person name="Reski R."/>
            <person name="Cuming A.C."/>
            <person name="Tuskan G.A."/>
            <person name="Maumus F."/>
            <person name="Salse J."/>
            <person name="Schmutz J."/>
            <person name="Rensing S.A."/>
        </authorList>
    </citation>
    <scope>NUCLEOTIDE SEQUENCE [LARGE SCALE GENOMIC DNA]</scope>
    <source>
        <strain evidence="3 4">cv. Gransden 2004</strain>
    </source>
</reference>
<sequence>MATEWSLSEEIRLIRERVKVLNQIPKACKQLSERFRDLKRTVQFNQGQCTYLCDSFSVVLDELSWSIQKEYSNIHQKAIELQRKSVRQCADFDHCLSLCRDSFLELNHAIHDGQELVTACTLEHWCRSAIIMSNPFDAQDSGHKQFFRSPFAICLRRFLWSLDVVENAFMVLTRNPNFRYRERLNLYFVDKGSNSNNGLTLESLTDLLMGNKAMDLNIINTLVSNALHFLELSDRRNMMRKLEDIVDDSFRHDFEFTQHQAIAEFLLKKLSGPCPHIDSLPETYWLDHKDLACIRHLGHGDHSVTDEYEWFGRNVAVKVISGIDKDFVAKKAAMLAMVKHPLVVQLIGCAYREEDRTGMLVLELMDQDLRSLLNSRSSMEAPFNLVVAIDIMLQVARAMEHLHDFQIIHGDLRTANLLIKPSNFPGREKFQVKVSNFGQTKYKLEGRSKSAHCAGKRGVKFDERILWRAPEIIGDQVGDGERLTASADVYSFGLICYEILTAKLPYGDITLGSLSEKVISGERPELPSYCPDYLAECIQQCWVPVPEDRPTFGEVCARMAYYKKLILMRSTRKHWYPPDFIELEKILILKSGRLAFDSENGSGDKASLLNEQH</sequence>
<dbReference type="EnsemblPlants" id="Pp3c10_2950V3.1">
    <property type="protein sequence ID" value="PAC:32902635.CDS.1"/>
    <property type="gene ID" value="Pp3c10_2950"/>
</dbReference>
<dbReference type="SUPFAM" id="SSF56112">
    <property type="entry name" value="Protein kinase-like (PK-like)"/>
    <property type="match status" value="1"/>
</dbReference>
<dbReference type="InterPro" id="IPR001245">
    <property type="entry name" value="Ser-Thr/Tyr_kinase_cat_dom"/>
</dbReference>
<dbReference type="GO" id="GO:0007165">
    <property type="term" value="P:signal transduction"/>
    <property type="evidence" value="ECO:0000318"/>
    <property type="project" value="GO_Central"/>
</dbReference>
<feature type="domain" description="Protein kinase" evidence="1">
    <location>
        <begin position="291"/>
        <end position="562"/>
    </location>
</feature>
<dbReference type="AlphaFoldDB" id="A0A2K1JXI4"/>
<dbReference type="InterPro" id="IPR000719">
    <property type="entry name" value="Prot_kinase_dom"/>
</dbReference>
<dbReference type="GeneID" id="112287730"/>
<reference evidence="3" key="3">
    <citation type="submission" date="2020-12" db="UniProtKB">
        <authorList>
            <consortium name="EnsemblPlants"/>
        </authorList>
    </citation>
    <scope>IDENTIFICATION</scope>
</reference>
<dbReference type="GO" id="GO:0005737">
    <property type="term" value="C:cytoplasm"/>
    <property type="evidence" value="ECO:0000318"/>
    <property type="project" value="GO_Central"/>
</dbReference>
<dbReference type="Gramene" id="Pp3c10_2950V3.2">
    <property type="protein sequence ID" value="PAC:32902636.CDS.1"/>
    <property type="gene ID" value="Pp3c10_2950"/>
</dbReference>
<dbReference type="Gramene" id="Pp3c10_2950V3.5">
    <property type="protein sequence ID" value="PAC:32902639.CDS.1"/>
    <property type="gene ID" value="Pp3c10_2950"/>
</dbReference>
<dbReference type="EnsemblPlants" id="Pp3c10_2950V3.4">
    <property type="protein sequence ID" value="PAC:32902638.CDS.1"/>
    <property type="gene ID" value="Pp3c10_2950"/>
</dbReference>
<dbReference type="EnsemblPlants" id="Pp3c10_2950V3.3">
    <property type="protein sequence ID" value="PAC:32902637.CDS.1"/>
    <property type="gene ID" value="Pp3c10_2950"/>
</dbReference>
<dbReference type="Gene3D" id="1.10.510.10">
    <property type="entry name" value="Transferase(Phosphotransferase) domain 1"/>
    <property type="match status" value="1"/>
</dbReference>
<dbReference type="InterPro" id="IPR011009">
    <property type="entry name" value="Kinase-like_dom_sf"/>
</dbReference>
<dbReference type="Proteomes" id="UP000006727">
    <property type="component" value="Chromosome 10"/>
</dbReference>
<dbReference type="InterPro" id="IPR051681">
    <property type="entry name" value="Ser/Thr_Kinases-Pseudokinases"/>
</dbReference>
<evidence type="ECO:0000313" key="2">
    <source>
        <dbReference type="EMBL" id="PNR46219.1"/>
    </source>
</evidence>
<dbReference type="GO" id="GO:0005524">
    <property type="term" value="F:ATP binding"/>
    <property type="evidence" value="ECO:0007669"/>
    <property type="project" value="InterPro"/>
</dbReference>
<reference evidence="2 4" key="1">
    <citation type="journal article" date="2008" name="Science">
        <title>The Physcomitrella genome reveals evolutionary insights into the conquest of land by plants.</title>
        <authorList>
            <person name="Rensing S."/>
            <person name="Lang D."/>
            <person name="Zimmer A."/>
            <person name="Terry A."/>
            <person name="Salamov A."/>
            <person name="Shapiro H."/>
            <person name="Nishiyama T."/>
            <person name="Perroud P.-F."/>
            <person name="Lindquist E."/>
            <person name="Kamisugi Y."/>
            <person name="Tanahashi T."/>
            <person name="Sakakibara K."/>
            <person name="Fujita T."/>
            <person name="Oishi K."/>
            <person name="Shin-I T."/>
            <person name="Kuroki Y."/>
            <person name="Toyoda A."/>
            <person name="Suzuki Y."/>
            <person name="Hashimoto A."/>
            <person name="Yamaguchi K."/>
            <person name="Sugano A."/>
            <person name="Kohara Y."/>
            <person name="Fujiyama A."/>
            <person name="Anterola A."/>
            <person name="Aoki S."/>
            <person name="Ashton N."/>
            <person name="Barbazuk W.B."/>
            <person name="Barker E."/>
            <person name="Bennetzen J."/>
            <person name="Bezanilla M."/>
            <person name="Blankenship R."/>
            <person name="Cho S.H."/>
            <person name="Dutcher S."/>
            <person name="Estelle M."/>
            <person name="Fawcett J.A."/>
            <person name="Gundlach H."/>
            <person name="Hanada K."/>
            <person name="Heyl A."/>
            <person name="Hicks K.A."/>
            <person name="Hugh J."/>
            <person name="Lohr M."/>
            <person name="Mayer K."/>
            <person name="Melkozernov A."/>
            <person name="Murata T."/>
            <person name="Nelson D."/>
            <person name="Pils B."/>
            <person name="Prigge M."/>
            <person name="Reiss B."/>
            <person name="Renner T."/>
            <person name="Rombauts S."/>
            <person name="Rushton P."/>
            <person name="Sanderfoot A."/>
            <person name="Schween G."/>
            <person name="Shiu S.-H."/>
            <person name="Stueber K."/>
            <person name="Theodoulou F.L."/>
            <person name="Tu H."/>
            <person name="Van de Peer Y."/>
            <person name="Verrier P.J."/>
            <person name="Waters E."/>
            <person name="Wood A."/>
            <person name="Yang L."/>
            <person name="Cove D."/>
            <person name="Cuming A."/>
            <person name="Hasebe M."/>
            <person name="Lucas S."/>
            <person name="Mishler D.B."/>
            <person name="Reski R."/>
            <person name="Grigoriev I."/>
            <person name="Quatrano R.S."/>
            <person name="Boore J.L."/>
        </authorList>
    </citation>
    <scope>NUCLEOTIDE SEQUENCE [LARGE SCALE GENOMIC DNA]</scope>
    <source>
        <strain evidence="3 4">cv. Gransden 2004</strain>
    </source>
</reference>
<dbReference type="Gramene" id="Pp3c10_2950V3.1">
    <property type="protein sequence ID" value="PAC:32902635.CDS.1"/>
    <property type="gene ID" value="Pp3c10_2950"/>
</dbReference>
<organism evidence="2">
    <name type="scientific">Physcomitrium patens</name>
    <name type="common">Spreading-leaved earth moss</name>
    <name type="synonym">Physcomitrella patens</name>
    <dbReference type="NCBI Taxonomy" id="3218"/>
    <lineage>
        <taxon>Eukaryota</taxon>
        <taxon>Viridiplantae</taxon>
        <taxon>Streptophyta</taxon>
        <taxon>Embryophyta</taxon>
        <taxon>Bryophyta</taxon>
        <taxon>Bryophytina</taxon>
        <taxon>Bryopsida</taxon>
        <taxon>Funariidae</taxon>
        <taxon>Funariales</taxon>
        <taxon>Funariaceae</taxon>
        <taxon>Physcomitrium</taxon>
    </lineage>
</organism>
<dbReference type="OrthoDB" id="4062651at2759"/>
<dbReference type="STRING" id="3218.A0A2K1JXI4"/>
<dbReference type="EnsemblPlants" id="Pp3c10_2950V3.7">
    <property type="protein sequence ID" value="PAC:32902641.CDS.1"/>
    <property type="gene ID" value="Pp3c10_2950"/>
</dbReference>
<dbReference type="Gramene" id="Pp3c10_2950V3.4">
    <property type="protein sequence ID" value="PAC:32902638.CDS.1"/>
    <property type="gene ID" value="Pp3c10_2950"/>
</dbReference>
<keyword evidence="4" id="KW-1185">Reference proteome</keyword>
<dbReference type="PROSITE" id="PS50011">
    <property type="entry name" value="PROTEIN_KINASE_DOM"/>
    <property type="match status" value="1"/>
</dbReference>
<proteinExistence type="predicted"/>
<dbReference type="EnsemblPlants" id="Pp3c10_2950V3.5">
    <property type="protein sequence ID" value="PAC:32902639.CDS.1"/>
    <property type="gene ID" value="Pp3c10_2950"/>
</dbReference>
<dbReference type="PaxDb" id="3218-PP1S51_314V6.3"/>
<accession>A0A2K1JXI4</accession>
<dbReference type="Gramene" id="Pp3c10_2950V3.7">
    <property type="protein sequence ID" value="PAC:32902641.CDS.1"/>
    <property type="gene ID" value="Pp3c10_2950"/>
</dbReference>
<dbReference type="EnsemblPlants" id="Pp3c10_2950V3.6">
    <property type="protein sequence ID" value="PAC:32902640.CDS.1"/>
    <property type="gene ID" value="Pp3c10_2950"/>
</dbReference>
<name>A0A2K1JXI4_PHYPA</name>
<dbReference type="PROSITE" id="PS00109">
    <property type="entry name" value="PROTEIN_KINASE_TYR"/>
    <property type="match status" value="1"/>
</dbReference>
<evidence type="ECO:0000259" key="1">
    <source>
        <dbReference type="PROSITE" id="PS50011"/>
    </source>
</evidence>
<dbReference type="EMBL" id="ABEU02000010">
    <property type="protein sequence ID" value="PNR46219.1"/>
    <property type="molecule type" value="Genomic_DNA"/>
</dbReference>
<dbReference type="EnsemblPlants" id="Pp3c10_2950V3.2">
    <property type="protein sequence ID" value="PAC:32902636.CDS.1"/>
    <property type="gene ID" value="Pp3c10_2950"/>
</dbReference>
<dbReference type="GO" id="GO:0004672">
    <property type="term" value="F:protein kinase activity"/>
    <property type="evidence" value="ECO:0000318"/>
    <property type="project" value="GO_Central"/>
</dbReference>